<comment type="caution">
    <text evidence="2">The sequence shown here is derived from an EMBL/GenBank/DDBJ whole genome shotgun (WGS) entry which is preliminary data.</text>
</comment>
<evidence type="ECO:0000313" key="3">
    <source>
        <dbReference type="Proteomes" id="UP001230504"/>
    </source>
</evidence>
<reference evidence="2" key="1">
    <citation type="submission" date="2021-06" db="EMBL/GenBank/DDBJ databases">
        <title>Comparative genomics, transcriptomics and evolutionary studies reveal genomic signatures of adaptation to plant cell wall in hemibiotrophic fungi.</title>
        <authorList>
            <consortium name="DOE Joint Genome Institute"/>
            <person name="Baroncelli R."/>
            <person name="Diaz J.F."/>
            <person name="Benocci T."/>
            <person name="Peng M."/>
            <person name="Battaglia E."/>
            <person name="Haridas S."/>
            <person name="Andreopoulos W."/>
            <person name="Labutti K."/>
            <person name="Pangilinan J."/>
            <person name="Floch G.L."/>
            <person name="Makela M.R."/>
            <person name="Henrissat B."/>
            <person name="Grigoriev I.V."/>
            <person name="Crouch J.A."/>
            <person name="De Vries R.P."/>
            <person name="Sukno S.A."/>
            <person name="Thon M.R."/>
        </authorList>
    </citation>
    <scope>NUCLEOTIDE SEQUENCE</scope>
    <source>
        <strain evidence="2">CBS 125086</strain>
    </source>
</reference>
<proteinExistence type="predicted"/>
<sequence>MGVPMTLHHTLVHRLSLISLPHLHSICRIHAAYPPVKHPGPPLTYYTPPSNQDEIDNVRPTSLPGNLRYDAFSAPTNPAGSSSFSCPAH</sequence>
<dbReference type="RefSeq" id="XP_060408466.1">
    <property type="nucleotide sequence ID" value="XM_060553179.1"/>
</dbReference>
<keyword evidence="3" id="KW-1185">Reference proteome</keyword>
<dbReference type="GeneID" id="85437419"/>
<dbReference type="Proteomes" id="UP001230504">
    <property type="component" value="Unassembled WGS sequence"/>
</dbReference>
<accession>A0AAD8UZY9</accession>
<name>A0AAD8UZY9_9PEZI</name>
<feature type="region of interest" description="Disordered" evidence="1">
    <location>
        <begin position="42"/>
        <end position="89"/>
    </location>
</feature>
<protein>
    <submittedName>
        <fullName evidence="2">Uncharacterized protein</fullName>
    </submittedName>
</protein>
<gene>
    <name evidence="2" type="ORF">LY79DRAFT_44570</name>
</gene>
<organism evidence="2 3">
    <name type="scientific">Colletotrichum navitas</name>
    <dbReference type="NCBI Taxonomy" id="681940"/>
    <lineage>
        <taxon>Eukaryota</taxon>
        <taxon>Fungi</taxon>
        <taxon>Dikarya</taxon>
        <taxon>Ascomycota</taxon>
        <taxon>Pezizomycotina</taxon>
        <taxon>Sordariomycetes</taxon>
        <taxon>Hypocreomycetidae</taxon>
        <taxon>Glomerellales</taxon>
        <taxon>Glomerellaceae</taxon>
        <taxon>Colletotrichum</taxon>
        <taxon>Colletotrichum graminicola species complex</taxon>
    </lineage>
</organism>
<feature type="compositionally biased region" description="Polar residues" evidence="1">
    <location>
        <begin position="74"/>
        <end position="89"/>
    </location>
</feature>
<evidence type="ECO:0000256" key="1">
    <source>
        <dbReference type="SAM" id="MobiDB-lite"/>
    </source>
</evidence>
<dbReference type="EMBL" id="JAHLJV010000106">
    <property type="protein sequence ID" value="KAK1572671.1"/>
    <property type="molecule type" value="Genomic_DNA"/>
</dbReference>
<evidence type="ECO:0000313" key="2">
    <source>
        <dbReference type="EMBL" id="KAK1572671.1"/>
    </source>
</evidence>
<dbReference type="AlphaFoldDB" id="A0AAD8UZY9"/>